<dbReference type="EC" id="1.8.3.2" evidence="8"/>
<keyword evidence="3 9" id="KW-0732">Signal</keyword>
<evidence type="ECO:0000256" key="5">
    <source>
        <dbReference type="ARBA" id="ARBA00023002"/>
    </source>
</evidence>
<dbReference type="SUPFAM" id="SSF52833">
    <property type="entry name" value="Thioredoxin-like"/>
    <property type="match status" value="1"/>
</dbReference>
<dbReference type="Pfam" id="PF00085">
    <property type="entry name" value="Thioredoxin"/>
    <property type="match status" value="1"/>
</dbReference>
<accession>A0A7E4URW9</accession>
<reference evidence="13" key="2">
    <citation type="submission" date="2020-10" db="UniProtKB">
        <authorList>
            <consortium name="WormBaseParasite"/>
        </authorList>
    </citation>
    <scope>IDENTIFICATION</scope>
</reference>
<keyword evidence="6" id="KW-1015">Disulfide bond</keyword>
<evidence type="ECO:0000259" key="10">
    <source>
        <dbReference type="PROSITE" id="PS51324"/>
    </source>
</evidence>
<dbReference type="GO" id="GO:0000139">
    <property type="term" value="C:Golgi membrane"/>
    <property type="evidence" value="ECO:0007669"/>
    <property type="project" value="TreeGrafter"/>
</dbReference>
<sequence>MGALPLCVIYALLSICAVMVTDAAISTMTYVPQGNNPLLYQPGAEPIMHLDQATFADTIFDPTKRTSFVVEYYADWCGHCRAFAPYYREFASLVASWNEVTRVAAINCADSFNAPVCRDNGVQYFPMIKYFPRHAATFNDGIPLEASHSGVNLRDQVSHKVLNEYSRMPYPDWPNFHYLDVTRNTRYEDLWAGVSDTANYLVIIFEQYDGAGVEFVLNLYPYRALVGGRRALSSTPLVQMLQITSFPYVAMFKRGDQQAVFMGPYSTTTLQEVINRVQPGQLVTMPPVITTTARKIDLVDCDKDPERCAGMYFASETDMLKAMYSALHDEVVRANDRVEGQNFTNLYNFVSLLAEHFPSLTFANSGTRRRLVRQSTSMVLKKSERARMVFAHMKQYLDQKPGVVSANDWKNQFESIERVYGNPFPVNATWQHCSGSAPQYRGYTCGLWTTFHTLTVHTYMDTIKNKKMNPLKPLKAIQGWVNSFFGCQHCKNHFMHMTTTMFPMSERRVRHSHDMVMYLWRAHNIVNNRLHGDVTEDPQFTKYQFPPVFLCPTCHAGGHFSRRQVRNYLLRYYANIRPHHWSHNL</sequence>
<protein>
    <recommendedName>
        <fullName evidence="8">Sulfhydryl oxidase</fullName>
        <ecNumber evidence="8">1.8.3.2</ecNumber>
    </recommendedName>
</protein>
<dbReference type="Gene3D" id="3.40.30.10">
    <property type="entry name" value="Glutaredoxin"/>
    <property type="match status" value="2"/>
</dbReference>
<evidence type="ECO:0000256" key="6">
    <source>
        <dbReference type="ARBA" id="ARBA00023157"/>
    </source>
</evidence>
<keyword evidence="4 8" id="KW-0274">FAD</keyword>
<dbReference type="InterPro" id="IPR013766">
    <property type="entry name" value="Thioredoxin_domain"/>
</dbReference>
<feature type="chain" id="PRO_5028955739" description="Sulfhydryl oxidase" evidence="9">
    <location>
        <begin position="24"/>
        <end position="585"/>
    </location>
</feature>
<comment type="catalytic activity">
    <reaction evidence="8">
        <text>2 R'C(R)SH + O2 = R'C(R)S-S(R)CR' + H2O2</text>
        <dbReference type="Rhea" id="RHEA:17357"/>
        <dbReference type="ChEBI" id="CHEBI:15379"/>
        <dbReference type="ChEBI" id="CHEBI:16240"/>
        <dbReference type="ChEBI" id="CHEBI:16520"/>
        <dbReference type="ChEBI" id="CHEBI:17412"/>
        <dbReference type="EC" id="1.8.3.2"/>
    </reaction>
</comment>
<evidence type="ECO:0000256" key="9">
    <source>
        <dbReference type="SAM" id="SignalP"/>
    </source>
</evidence>
<evidence type="ECO:0000256" key="8">
    <source>
        <dbReference type="RuleBase" id="RU371123"/>
    </source>
</evidence>
<evidence type="ECO:0000256" key="2">
    <source>
        <dbReference type="ARBA" id="ARBA00022630"/>
    </source>
</evidence>
<dbReference type="Proteomes" id="UP000492821">
    <property type="component" value="Unassembled WGS sequence"/>
</dbReference>
<keyword evidence="7" id="KW-0325">Glycoprotein</keyword>
<dbReference type="AlphaFoldDB" id="A0A7E4URW9"/>
<evidence type="ECO:0000256" key="4">
    <source>
        <dbReference type="ARBA" id="ARBA00022827"/>
    </source>
</evidence>
<proteinExistence type="predicted"/>
<feature type="domain" description="ERV/ALR sulfhydryl oxidase" evidence="10">
    <location>
        <begin position="436"/>
        <end position="545"/>
    </location>
</feature>
<dbReference type="GO" id="GO:0006457">
    <property type="term" value="P:protein folding"/>
    <property type="evidence" value="ECO:0007669"/>
    <property type="project" value="TreeGrafter"/>
</dbReference>
<keyword evidence="5 8" id="KW-0560">Oxidoreductase</keyword>
<dbReference type="Gene3D" id="1.20.120.1960">
    <property type="entry name" value="QSOX sulfhydryl oxidase domain"/>
    <property type="match status" value="1"/>
</dbReference>
<dbReference type="InterPro" id="IPR039798">
    <property type="entry name" value="Sulfhydryl_oxidase"/>
</dbReference>
<dbReference type="InterPro" id="IPR036249">
    <property type="entry name" value="Thioredoxin-like_sf"/>
</dbReference>
<comment type="cofactor">
    <cofactor evidence="1 8">
        <name>FAD</name>
        <dbReference type="ChEBI" id="CHEBI:57692"/>
    </cofactor>
</comment>
<evidence type="ECO:0000313" key="12">
    <source>
        <dbReference type="Proteomes" id="UP000492821"/>
    </source>
</evidence>
<dbReference type="InterPro" id="IPR017937">
    <property type="entry name" value="Thioredoxin_CS"/>
</dbReference>
<dbReference type="CDD" id="cd02992">
    <property type="entry name" value="PDI_a_QSOX"/>
    <property type="match status" value="1"/>
</dbReference>
<dbReference type="PANTHER" id="PTHR22897">
    <property type="entry name" value="QUIESCIN Q6-RELATED SULFHYDRYL OXIDASE"/>
    <property type="match status" value="1"/>
</dbReference>
<dbReference type="GO" id="GO:0003756">
    <property type="term" value="F:protein disulfide isomerase activity"/>
    <property type="evidence" value="ECO:0007669"/>
    <property type="project" value="TreeGrafter"/>
</dbReference>
<reference evidence="12" key="1">
    <citation type="journal article" date="2013" name="Genetics">
        <title>The draft genome and transcriptome of Panagrellus redivivus are shaped by the harsh demands of a free-living lifestyle.</title>
        <authorList>
            <person name="Srinivasan J."/>
            <person name="Dillman A.R."/>
            <person name="Macchietto M.G."/>
            <person name="Heikkinen L."/>
            <person name="Lakso M."/>
            <person name="Fracchia K.M."/>
            <person name="Antoshechkin I."/>
            <person name="Mortazavi A."/>
            <person name="Wong G."/>
            <person name="Sternberg P.W."/>
        </authorList>
    </citation>
    <scope>NUCLEOTIDE SEQUENCE [LARGE SCALE GENOMIC DNA]</scope>
    <source>
        <strain evidence="12">MT8872</strain>
    </source>
</reference>
<organism evidence="12 13">
    <name type="scientific">Panagrellus redivivus</name>
    <name type="common">Microworm</name>
    <dbReference type="NCBI Taxonomy" id="6233"/>
    <lineage>
        <taxon>Eukaryota</taxon>
        <taxon>Metazoa</taxon>
        <taxon>Ecdysozoa</taxon>
        <taxon>Nematoda</taxon>
        <taxon>Chromadorea</taxon>
        <taxon>Rhabditida</taxon>
        <taxon>Tylenchina</taxon>
        <taxon>Panagrolaimomorpha</taxon>
        <taxon>Panagrolaimoidea</taxon>
        <taxon>Panagrolaimidae</taxon>
        <taxon>Panagrellus</taxon>
    </lineage>
</organism>
<dbReference type="InterPro" id="IPR017905">
    <property type="entry name" value="ERV/ALR_sulphydryl_oxidase"/>
</dbReference>
<dbReference type="PANTHER" id="PTHR22897:SF20">
    <property type="entry name" value="SULFHYDRYL OXIDASE"/>
    <property type="match status" value="1"/>
</dbReference>
<feature type="signal peptide" evidence="9">
    <location>
        <begin position="1"/>
        <end position="23"/>
    </location>
</feature>
<dbReference type="PROSITE" id="PS51352">
    <property type="entry name" value="THIOREDOXIN_2"/>
    <property type="match status" value="1"/>
</dbReference>
<evidence type="ECO:0000256" key="7">
    <source>
        <dbReference type="ARBA" id="ARBA00023180"/>
    </source>
</evidence>
<evidence type="ECO:0000313" key="13">
    <source>
        <dbReference type="WBParaSite" id="Pan_g12121.t1"/>
    </source>
</evidence>
<evidence type="ECO:0000256" key="1">
    <source>
        <dbReference type="ARBA" id="ARBA00001974"/>
    </source>
</evidence>
<dbReference type="GO" id="GO:0016971">
    <property type="term" value="F:flavin-dependent sulfhydryl oxidase activity"/>
    <property type="evidence" value="ECO:0007669"/>
    <property type="project" value="InterPro"/>
</dbReference>
<dbReference type="Gene3D" id="1.20.120.310">
    <property type="entry name" value="ERV/ALR sulfhydryl oxidase domain"/>
    <property type="match status" value="1"/>
</dbReference>
<dbReference type="PROSITE" id="PS00194">
    <property type="entry name" value="THIOREDOXIN_1"/>
    <property type="match status" value="1"/>
</dbReference>
<keyword evidence="12" id="KW-1185">Reference proteome</keyword>
<keyword evidence="2 8" id="KW-0285">Flavoprotein</keyword>
<evidence type="ECO:0000256" key="3">
    <source>
        <dbReference type="ARBA" id="ARBA00022729"/>
    </source>
</evidence>
<dbReference type="Pfam" id="PF04777">
    <property type="entry name" value="Evr1_Alr"/>
    <property type="match status" value="1"/>
</dbReference>
<dbReference type="WBParaSite" id="Pan_g12121.t1">
    <property type="protein sequence ID" value="Pan_g12121.t1"/>
    <property type="gene ID" value="Pan_g12121"/>
</dbReference>
<evidence type="ECO:0000259" key="11">
    <source>
        <dbReference type="PROSITE" id="PS51352"/>
    </source>
</evidence>
<dbReference type="PROSITE" id="PS51324">
    <property type="entry name" value="ERV_ALR"/>
    <property type="match status" value="1"/>
</dbReference>
<dbReference type="InterPro" id="IPR036774">
    <property type="entry name" value="ERV/ALR_sulphydryl_oxid_sf"/>
</dbReference>
<dbReference type="GO" id="GO:0005615">
    <property type="term" value="C:extracellular space"/>
    <property type="evidence" value="ECO:0007669"/>
    <property type="project" value="TreeGrafter"/>
</dbReference>
<feature type="domain" description="Thioredoxin" evidence="11">
    <location>
        <begin position="17"/>
        <end position="167"/>
    </location>
</feature>
<dbReference type="FunFam" id="1.20.120.310:FF:000005">
    <property type="entry name" value="Sulfhydryl oxidase"/>
    <property type="match status" value="1"/>
</dbReference>
<dbReference type="SUPFAM" id="SSF69000">
    <property type="entry name" value="FAD-dependent thiol oxidase"/>
    <property type="match status" value="1"/>
</dbReference>
<name>A0A7E4URW9_PANRE</name>
<dbReference type="InterPro" id="IPR042568">
    <property type="entry name" value="QSOX_FAD-bd_sf"/>
</dbReference>